<feature type="signal peptide" evidence="1">
    <location>
        <begin position="1"/>
        <end position="19"/>
    </location>
</feature>
<keyword evidence="1" id="KW-0732">Signal</keyword>
<reference evidence="2" key="1">
    <citation type="journal article" date="2021" name="IMA Fungus">
        <title>Genomic characterization of three marine fungi, including Emericellopsis atlantica sp. nov. with signatures of a generalist lifestyle and marine biomass degradation.</title>
        <authorList>
            <person name="Hagestad O.C."/>
            <person name="Hou L."/>
            <person name="Andersen J.H."/>
            <person name="Hansen E.H."/>
            <person name="Altermark B."/>
            <person name="Li C."/>
            <person name="Kuhnert E."/>
            <person name="Cox R.J."/>
            <person name="Crous P.W."/>
            <person name="Spatafora J.W."/>
            <person name="Lail K."/>
            <person name="Amirebrahimi M."/>
            <person name="Lipzen A."/>
            <person name="Pangilinan J."/>
            <person name="Andreopoulos W."/>
            <person name="Hayes R.D."/>
            <person name="Ng V."/>
            <person name="Grigoriev I.V."/>
            <person name="Jackson S.A."/>
            <person name="Sutton T.D.S."/>
            <person name="Dobson A.D.W."/>
            <person name="Rama T."/>
        </authorList>
    </citation>
    <scope>NUCLEOTIDE SEQUENCE</scope>
    <source>
        <strain evidence="2">TS7</strain>
    </source>
</reference>
<sequence length="410" mass="43386">MKSFATLALLASGLSGAHAALAPPCKNCRQDECMDFTDAYVHQLTRPAIIQEDCGDYLIVVETPSSELEVATTTVTVIPTETFRVTVPSSTVLGIVITTIPVTATATVNYYVTEPFSVTDTVTEAETYTVTETSAVISRRFADDEDYAIPHYASACTDVYEYSSACSCVGFVPSTSTAPAPMSTSTVTEITTPYTVTMTTTVQEGAVTPDPEVISVTMMGATVTQSNILGTDTVVTTVATTTVTETFYTTTTVAPPAAPTVTAYLSVGNGQYLDASLSQDYQDAAPLFIASTTSPTRFVLNGADGSIDVDSGPAPTFQYTLWLVDYGVRVSYKEVGVLTQSSAEGSGISEKLSCGLDSSDQLTCRSSLDSAEMSELWICNNYPIFIPKPGRAPSESCAAPRRLTVTAVRA</sequence>
<evidence type="ECO:0000313" key="3">
    <source>
        <dbReference type="Proteomes" id="UP000887229"/>
    </source>
</evidence>
<dbReference type="GeneID" id="70297956"/>
<comment type="caution">
    <text evidence="2">The sequence shown here is derived from an EMBL/GenBank/DDBJ whole genome shotgun (WGS) entry which is preliminary data.</text>
</comment>
<evidence type="ECO:0000313" key="2">
    <source>
        <dbReference type="EMBL" id="KAG9253125.1"/>
    </source>
</evidence>
<feature type="chain" id="PRO_5040497356" evidence="1">
    <location>
        <begin position="20"/>
        <end position="410"/>
    </location>
</feature>
<keyword evidence="3" id="KW-1185">Reference proteome</keyword>
<organism evidence="2 3">
    <name type="scientific">Emericellopsis atlantica</name>
    <dbReference type="NCBI Taxonomy" id="2614577"/>
    <lineage>
        <taxon>Eukaryota</taxon>
        <taxon>Fungi</taxon>
        <taxon>Dikarya</taxon>
        <taxon>Ascomycota</taxon>
        <taxon>Pezizomycotina</taxon>
        <taxon>Sordariomycetes</taxon>
        <taxon>Hypocreomycetidae</taxon>
        <taxon>Hypocreales</taxon>
        <taxon>Bionectriaceae</taxon>
        <taxon>Emericellopsis</taxon>
    </lineage>
</organism>
<dbReference type="EMBL" id="MU251259">
    <property type="protein sequence ID" value="KAG9253125.1"/>
    <property type="molecule type" value="Genomic_DNA"/>
</dbReference>
<evidence type="ECO:0000256" key="1">
    <source>
        <dbReference type="SAM" id="SignalP"/>
    </source>
</evidence>
<dbReference type="Proteomes" id="UP000887229">
    <property type="component" value="Unassembled WGS sequence"/>
</dbReference>
<dbReference type="RefSeq" id="XP_046117049.1">
    <property type="nucleotide sequence ID" value="XM_046267053.1"/>
</dbReference>
<gene>
    <name evidence="2" type="ORF">F5Z01DRAFT_751546</name>
</gene>
<name>A0A9P8CNJ2_9HYPO</name>
<dbReference type="AlphaFoldDB" id="A0A9P8CNJ2"/>
<protein>
    <submittedName>
        <fullName evidence="2">Uncharacterized protein</fullName>
    </submittedName>
</protein>
<accession>A0A9P8CNJ2</accession>
<proteinExistence type="predicted"/>
<dbReference type="OrthoDB" id="10556998at2759"/>